<dbReference type="EMBL" id="SMKU01000103">
    <property type="protein sequence ID" value="TDD84314.1"/>
    <property type="molecule type" value="Genomic_DNA"/>
</dbReference>
<dbReference type="Proteomes" id="UP000294513">
    <property type="component" value="Unassembled WGS sequence"/>
</dbReference>
<evidence type="ECO:0000256" key="1">
    <source>
        <dbReference type="SAM" id="MobiDB-lite"/>
    </source>
</evidence>
<feature type="compositionally biased region" description="Polar residues" evidence="1">
    <location>
        <begin position="475"/>
        <end position="499"/>
    </location>
</feature>
<sequence length="499" mass="53902">MTSIAAEHLTDLQHQLHSPHIRQQVRHPATRAELARLVGVLARYNDQIATGFGAPHSTDTGVQDAARRANILVRQAAHILGPPSDTQALESALAEKLRAASIALGCGLDLLSSHFPVNRGQAATANGTVITASDTAQTLLRQLSSHTATAAHLTQHTQPPTNQASGLLLRAAVLTRIYGQNQTPPPPISAVPLQHTPERIPPTIGEDFTQALAGINASAQRLSGLEAAASVTTWRYLARAATITCDLNFKTIHQLIYRMTELKEPGHISTLKKAAEATCQTGKKWRAIIRRWDEHADHFGHPADAPATDASDLIIRQGRLIYADPAWTPSPRASYRVKAPSDLAPDPDQAARIATAALRTTEACNIIARNHHAAINDAAILDTLQRQRNQPTHRPRRSVSARDLLAWYESAETQGHEAIITLGQAIQTLATDANSHTEEVRLIIRRASNSVEVNQPSPTAADFPAPITTCLEDPQPSTRQPNSHSPTPSARTRTGAVSR</sequence>
<gene>
    <name evidence="2" type="ORF">E1298_20140</name>
</gene>
<dbReference type="AlphaFoldDB" id="A0A4R5BKE2"/>
<feature type="region of interest" description="Disordered" evidence="1">
    <location>
        <begin position="453"/>
        <end position="499"/>
    </location>
</feature>
<name>A0A4R5BKE2_9ACTN</name>
<keyword evidence="3" id="KW-1185">Reference proteome</keyword>
<comment type="caution">
    <text evidence="2">The sequence shown here is derived from an EMBL/GenBank/DDBJ whole genome shotgun (WGS) entry which is preliminary data.</text>
</comment>
<evidence type="ECO:0000313" key="3">
    <source>
        <dbReference type="Proteomes" id="UP000294513"/>
    </source>
</evidence>
<protein>
    <submittedName>
        <fullName evidence="2">Uncharacterized protein</fullName>
    </submittedName>
</protein>
<dbReference type="RefSeq" id="WP_165975566.1">
    <property type="nucleotide sequence ID" value="NZ_SMKU01000103.1"/>
</dbReference>
<proteinExistence type="predicted"/>
<evidence type="ECO:0000313" key="2">
    <source>
        <dbReference type="EMBL" id="TDD84314.1"/>
    </source>
</evidence>
<organism evidence="2 3">
    <name type="scientific">Actinomadura rubrisoli</name>
    <dbReference type="NCBI Taxonomy" id="2530368"/>
    <lineage>
        <taxon>Bacteria</taxon>
        <taxon>Bacillati</taxon>
        <taxon>Actinomycetota</taxon>
        <taxon>Actinomycetes</taxon>
        <taxon>Streptosporangiales</taxon>
        <taxon>Thermomonosporaceae</taxon>
        <taxon>Actinomadura</taxon>
    </lineage>
</organism>
<reference evidence="2 3" key="1">
    <citation type="submission" date="2019-03" db="EMBL/GenBank/DDBJ databases">
        <title>Draft genome sequences of novel Actinobacteria.</title>
        <authorList>
            <person name="Sahin N."/>
            <person name="Ay H."/>
            <person name="Saygin H."/>
        </authorList>
    </citation>
    <scope>NUCLEOTIDE SEQUENCE [LARGE SCALE GENOMIC DNA]</scope>
    <source>
        <strain evidence="2 3">H3C3</strain>
    </source>
</reference>
<accession>A0A4R5BKE2</accession>